<feature type="domain" description="Reverse transcriptase zinc-binding" evidence="1">
    <location>
        <begin position="95"/>
        <end position="181"/>
    </location>
</feature>
<name>A0A2P6Q6T5_ROSCH</name>
<dbReference type="Gramene" id="PRQ29896">
    <property type="protein sequence ID" value="PRQ29896"/>
    <property type="gene ID" value="RchiOBHm_Chr5g0018801"/>
</dbReference>
<keyword evidence="2" id="KW-0808">Transferase</keyword>
<dbReference type="Pfam" id="PF13966">
    <property type="entry name" value="zf-RVT"/>
    <property type="match status" value="1"/>
</dbReference>
<proteinExistence type="predicted"/>
<sequence>MVYQQSSWLIGDGKSVLFWSEKWLDSSLVDKLNVSSCCHLLKTRVAAFISNQQWALPMRSSTLFPDVAKQIIETPLPSAPECDLLIWENSTSGLFSFSEGYDLFRRRFGVQADWATTIWKGFIPPHFSMLAWRLFHLKLPTVDQLQRRGIPIVSVCQLCPFGHVEDLPHLFVNCSFAQHVWQWLACYYGTYLPSHGPLLDFWDSFMSKAFSPQLKNLWLASGLFALMAIWKSRNKLRFENK</sequence>
<accession>A0A2P6Q6T5</accession>
<evidence type="ECO:0000313" key="3">
    <source>
        <dbReference type="Proteomes" id="UP000238479"/>
    </source>
</evidence>
<dbReference type="Proteomes" id="UP000238479">
    <property type="component" value="Chromosome 5"/>
</dbReference>
<keyword evidence="2" id="KW-0548">Nucleotidyltransferase</keyword>
<keyword evidence="3" id="KW-1185">Reference proteome</keyword>
<dbReference type="EMBL" id="PDCK01000043">
    <property type="protein sequence ID" value="PRQ29896.1"/>
    <property type="molecule type" value="Genomic_DNA"/>
</dbReference>
<gene>
    <name evidence="2" type="ORF">RchiOBHm_Chr5g0018801</name>
</gene>
<keyword evidence="2" id="KW-0695">RNA-directed DNA polymerase</keyword>
<dbReference type="OMA" id="WATTIWK"/>
<organism evidence="2 3">
    <name type="scientific">Rosa chinensis</name>
    <name type="common">China rose</name>
    <dbReference type="NCBI Taxonomy" id="74649"/>
    <lineage>
        <taxon>Eukaryota</taxon>
        <taxon>Viridiplantae</taxon>
        <taxon>Streptophyta</taxon>
        <taxon>Embryophyta</taxon>
        <taxon>Tracheophyta</taxon>
        <taxon>Spermatophyta</taxon>
        <taxon>Magnoliopsida</taxon>
        <taxon>eudicotyledons</taxon>
        <taxon>Gunneridae</taxon>
        <taxon>Pentapetalae</taxon>
        <taxon>rosids</taxon>
        <taxon>fabids</taxon>
        <taxon>Rosales</taxon>
        <taxon>Rosaceae</taxon>
        <taxon>Rosoideae</taxon>
        <taxon>Rosoideae incertae sedis</taxon>
        <taxon>Rosa</taxon>
    </lineage>
</organism>
<dbReference type="GO" id="GO:0003964">
    <property type="term" value="F:RNA-directed DNA polymerase activity"/>
    <property type="evidence" value="ECO:0007669"/>
    <property type="project" value="UniProtKB-KW"/>
</dbReference>
<evidence type="ECO:0000313" key="2">
    <source>
        <dbReference type="EMBL" id="PRQ29896.1"/>
    </source>
</evidence>
<dbReference type="AlphaFoldDB" id="A0A2P6Q6T5"/>
<reference evidence="2 3" key="1">
    <citation type="journal article" date="2018" name="Nat. Genet.">
        <title>The Rosa genome provides new insights in the design of modern roses.</title>
        <authorList>
            <person name="Bendahmane M."/>
        </authorList>
    </citation>
    <scope>NUCLEOTIDE SEQUENCE [LARGE SCALE GENOMIC DNA]</scope>
    <source>
        <strain evidence="3">cv. Old Blush</strain>
    </source>
</reference>
<comment type="caution">
    <text evidence="2">The sequence shown here is derived from an EMBL/GenBank/DDBJ whole genome shotgun (WGS) entry which is preliminary data.</text>
</comment>
<evidence type="ECO:0000259" key="1">
    <source>
        <dbReference type="Pfam" id="PF13966"/>
    </source>
</evidence>
<protein>
    <submittedName>
        <fullName evidence="2">Putative reverse transcriptase zinc-binding domain-containing protein</fullName>
    </submittedName>
</protein>
<dbReference type="InterPro" id="IPR026960">
    <property type="entry name" value="RVT-Znf"/>
</dbReference>